<sequence length="168" mass="20249">MEFYNCRLSVQYYQWVNINKAMKRELMFIKDFRPVYGYDKQIDNLEDDDLTDLPSKPGVYIIVSFKTKFIYPIGQSKVIYIGKTDNIQRRLKEHQRNLINAINDRFNECWHLDRYNYMRYHGAKVYYYTCRGYQESKDLESSIIESFYDRYGSIPVANGARSFRCVKD</sequence>
<evidence type="ECO:0000313" key="1">
    <source>
        <dbReference type="EMBL" id="TSE47100.1"/>
    </source>
</evidence>
<organism evidence="1 2">
    <name type="scientific">Phocaeicola vulgatus</name>
    <name type="common">Bacteroides vulgatus</name>
    <dbReference type="NCBI Taxonomy" id="821"/>
    <lineage>
        <taxon>Bacteria</taxon>
        <taxon>Pseudomonadati</taxon>
        <taxon>Bacteroidota</taxon>
        <taxon>Bacteroidia</taxon>
        <taxon>Bacteroidales</taxon>
        <taxon>Bacteroidaceae</taxon>
        <taxon>Phocaeicola</taxon>
    </lineage>
</organism>
<dbReference type="PROSITE" id="PS50164">
    <property type="entry name" value="GIY_YIG"/>
    <property type="match status" value="1"/>
</dbReference>
<name>A0A662ZWZ2_PHOVU</name>
<dbReference type="Pfam" id="PF01541">
    <property type="entry name" value="GIY-YIG"/>
    <property type="match status" value="1"/>
</dbReference>
<gene>
    <name evidence="1" type="ORF">EH214_03661</name>
</gene>
<accession>A0A662ZWZ2</accession>
<dbReference type="Gene3D" id="3.40.1440.10">
    <property type="entry name" value="GIY-YIG endonuclease"/>
    <property type="match status" value="1"/>
</dbReference>
<dbReference type="RefSeq" id="WP_007833418.1">
    <property type="nucleotide sequence ID" value="NZ_JABDSI010000116.1"/>
</dbReference>
<dbReference type="AlphaFoldDB" id="A0A662ZWZ2"/>
<reference evidence="1 2" key="1">
    <citation type="journal article" date="2019" name="Nat. Commun.">
        <title>Gram positive-like bacteriocins with broad spectrum anti-Bacteroidales activity encoded on mobile elements of the human gut microbiota.</title>
        <authorList>
            <person name="Bechon N."/>
            <person name="Coyne M.J.Jr."/>
            <person name="Laclare-Mceneany V."/>
            <person name="Chatzidaki-Livanis M."/>
            <person name="Ghigo J.-M."/>
            <person name="Comstock L.E."/>
        </authorList>
    </citation>
    <scope>NUCLEOTIDE SEQUENCE [LARGE SCALE GENOMIC DNA]</scope>
    <source>
        <strain evidence="1 2">CL01T12C17</strain>
    </source>
</reference>
<evidence type="ECO:0000313" key="2">
    <source>
        <dbReference type="Proteomes" id="UP000408523"/>
    </source>
</evidence>
<dbReference type="SUPFAM" id="SSF82771">
    <property type="entry name" value="GIY-YIG endonuclease"/>
    <property type="match status" value="1"/>
</dbReference>
<protein>
    <submittedName>
        <fullName evidence="1">GIY-YIG catalytic domain protein</fullName>
    </submittedName>
</protein>
<dbReference type="Proteomes" id="UP000408523">
    <property type="component" value="Unassembled WGS sequence"/>
</dbReference>
<dbReference type="InterPro" id="IPR000305">
    <property type="entry name" value="GIY-YIG_endonuc"/>
</dbReference>
<proteinExistence type="predicted"/>
<dbReference type="EMBL" id="RWHZ01000066">
    <property type="protein sequence ID" value="TSE47100.1"/>
    <property type="molecule type" value="Genomic_DNA"/>
</dbReference>
<comment type="caution">
    <text evidence="1">The sequence shown here is derived from an EMBL/GenBank/DDBJ whole genome shotgun (WGS) entry which is preliminary data.</text>
</comment>
<dbReference type="InterPro" id="IPR035901">
    <property type="entry name" value="GIY-YIG_endonuc_sf"/>
</dbReference>